<gene>
    <name evidence="1" type="ORF">QT385_04265</name>
</gene>
<sequence>MRVDWENWLVPAKKCLEWLISEMGEEEWIRRRMAVVDYFQSLKKVTLTEEEVQSGDFSEKFSPIAIYSDWISWYMYLVESIFLRQGCDDPIQSSRIYPFFAVIGEGIELLNGMDGINDKISSILNEKQNMPDSTLFELTIALFYAKKGYQVAFLKERKDQKMPDLEVSKGTDKFFVECKRFAKVTGYAEEERLEWQRRSKHLFNAMRIKRIPSHATVIFKVPIAETDEIILGAAFTAYVNSNKIDNGSILSNAQIDFKAYPLDIDDFNKKLNAAPSRANSPQMIYNLLGEFDVQGNYTLLTAPSRIDSINPDDKLFVLNDFYGGVYEVYSAQWESISDESINYKAKDIKKILSNAVKQIPDGSKGVVHIAYETVTGDAVEKNRYEKIKNVIDSFDFGEKNIQSVYCHAIQLLSDIDGPKWAETSSFFKNRNFDVSSDMIFDFPEVDQTPHWM</sequence>
<evidence type="ECO:0008006" key="3">
    <source>
        <dbReference type="Google" id="ProtNLM"/>
    </source>
</evidence>
<protein>
    <recommendedName>
        <fullName evidence="3">Restriction endonuclease</fullName>
    </recommendedName>
</protein>
<accession>A0ABD5B338</accession>
<comment type="caution">
    <text evidence="1">The sequence shown here is derived from an EMBL/GenBank/DDBJ whole genome shotgun (WGS) entry which is preliminary data.</text>
</comment>
<evidence type="ECO:0000313" key="1">
    <source>
        <dbReference type="EMBL" id="MDQ8747843.1"/>
    </source>
</evidence>
<evidence type="ECO:0000313" key="2">
    <source>
        <dbReference type="Proteomes" id="UP001239265"/>
    </source>
</evidence>
<proteinExistence type="predicted"/>
<dbReference type="RefSeq" id="WP_309046217.1">
    <property type="nucleotide sequence ID" value="NZ_JAUCQJ010000001.1"/>
</dbReference>
<organism evidence="1 2">
    <name type="scientific">Elizabethkingia miricola</name>
    <name type="common">Chryseobacterium miricola</name>
    <dbReference type="NCBI Taxonomy" id="172045"/>
    <lineage>
        <taxon>Bacteria</taxon>
        <taxon>Pseudomonadati</taxon>
        <taxon>Bacteroidota</taxon>
        <taxon>Flavobacteriia</taxon>
        <taxon>Flavobacteriales</taxon>
        <taxon>Weeksellaceae</taxon>
        <taxon>Elizabethkingia</taxon>
    </lineage>
</organism>
<dbReference type="EMBL" id="JAUCQJ010000001">
    <property type="protein sequence ID" value="MDQ8747843.1"/>
    <property type="molecule type" value="Genomic_DNA"/>
</dbReference>
<dbReference type="Proteomes" id="UP001239265">
    <property type="component" value="Unassembled WGS sequence"/>
</dbReference>
<reference evidence="1 2" key="1">
    <citation type="submission" date="2023-06" db="EMBL/GenBank/DDBJ databases">
        <title>Nosocomial Elizabethkingia miricola genome.</title>
        <authorList>
            <person name="Morgado S."/>
            <person name="Fonseca E."/>
            <person name="Freitas F."/>
            <person name="Vicente A.C."/>
        </authorList>
    </citation>
    <scope>NUCLEOTIDE SEQUENCE [LARGE SCALE GENOMIC DNA]</scope>
    <source>
        <strain evidence="1 2">EM15</strain>
    </source>
</reference>
<dbReference type="AlphaFoldDB" id="A0ABD5B338"/>
<name>A0ABD5B338_ELIMR</name>